<feature type="transmembrane region" description="Helical" evidence="1">
    <location>
        <begin position="115"/>
        <end position="137"/>
    </location>
</feature>
<keyword evidence="1" id="KW-1133">Transmembrane helix</keyword>
<dbReference type="PANTHER" id="PTHR34220">
    <property type="entry name" value="SENSOR HISTIDINE KINASE YPDA"/>
    <property type="match status" value="1"/>
</dbReference>
<keyword evidence="1" id="KW-0812">Transmembrane</keyword>
<keyword evidence="4" id="KW-1185">Reference proteome</keyword>
<keyword evidence="3" id="KW-0418">Kinase</keyword>
<feature type="transmembrane region" description="Helical" evidence="1">
    <location>
        <begin position="69"/>
        <end position="95"/>
    </location>
</feature>
<evidence type="ECO:0000256" key="1">
    <source>
        <dbReference type="SAM" id="Phobius"/>
    </source>
</evidence>
<dbReference type="PANTHER" id="PTHR34220:SF7">
    <property type="entry name" value="SENSOR HISTIDINE KINASE YPDA"/>
    <property type="match status" value="1"/>
</dbReference>
<organism evidence="3 4">
    <name type="scientific">Mariniflexile ostreae</name>
    <dbReference type="NCBI Taxonomy" id="1520892"/>
    <lineage>
        <taxon>Bacteria</taxon>
        <taxon>Pseudomonadati</taxon>
        <taxon>Bacteroidota</taxon>
        <taxon>Flavobacteriia</taxon>
        <taxon>Flavobacteriales</taxon>
        <taxon>Flavobacteriaceae</taxon>
        <taxon>Mariniflexile</taxon>
    </lineage>
</organism>
<feature type="transmembrane region" description="Helical" evidence="1">
    <location>
        <begin position="12"/>
        <end position="29"/>
    </location>
</feature>
<dbReference type="Pfam" id="PF06580">
    <property type="entry name" value="His_kinase"/>
    <property type="match status" value="1"/>
</dbReference>
<proteinExistence type="predicted"/>
<accession>A0ABV5FFG2</accession>
<dbReference type="InterPro" id="IPR010559">
    <property type="entry name" value="Sig_transdc_His_kin_internal"/>
</dbReference>
<dbReference type="Proteomes" id="UP001589585">
    <property type="component" value="Unassembled WGS sequence"/>
</dbReference>
<comment type="caution">
    <text evidence="3">The sequence shown here is derived from an EMBL/GenBank/DDBJ whole genome shotgun (WGS) entry which is preliminary data.</text>
</comment>
<evidence type="ECO:0000259" key="2">
    <source>
        <dbReference type="Pfam" id="PF06580"/>
    </source>
</evidence>
<feature type="domain" description="Signal transduction histidine kinase internal region" evidence="2">
    <location>
        <begin position="157"/>
        <end position="234"/>
    </location>
</feature>
<feature type="transmembrane region" description="Helical" evidence="1">
    <location>
        <begin position="35"/>
        <end position="57"/>
    </location>
</feature>
<keyword evidence="1" id="KW-0472">Membrane</keyword>
<gene>
    <name evidence="3" type="ORF">ACFFU9_15785</name>
</gene>
<sequence>MKGFKVRKNTIHHILFWLIYFGLNTFRWGRYFDDYAYSFNSNVVEFSIHIILVYFNLYFLLPRLIPNKYLIYIFTLLTVVLAMTFVRIIFTYEFITTDVFKEAERPGISVFDFNYVLAAYIGQLYVIGFTTAIKITIDYVKNLQKTKDLENQSLENELSMLKSQLQPHFFFNTLNNLYSLTLEKSNKAPETVIKLSELMSYVIYQGSKKEVPLHDEIKYIQNYIDLVLLRFGNRVNVLFSITGVMENHYISPLLLLPFIENSFKHGTDCNLDKLSLYVDIQIFKNKLIFKTRNKKTNNYIDSNAKGIGLKNTKRRLGLLFGDDYNLIINNTPHNYTVTLKIPLNGNNKMSHY</sequence>
<dbReference type="RefSeq" id="WP_379862451.1">
    <property type="nucleotide sequence ID" value="NZ_JBHMFC010000105.1"/>
</dbReference>
<dbReference type="GO" id="GO:0004673">
    <property type="term" value="F:protein histidine kinase activity"/>
    <property type="evidence" value="ECO:0007669"/>
    <property type="project" value="UniProtKB-EC"/>
</dbReference>
<keyword evidence="3" id="KW-0808">Transferase</keyword>
<dbReference type="InterPro" id="IPR050640">
    <property type="entry name" value="Bact_2-comp_sensor_kinase"/>
</dbReference>
<evidence type="ECO:0000313" key="4">
    <source>
        <dbReference type="Proteomes" id="UP001589585"/>
    </source>
</evidence>
<reference evidence="3 4" key="1">
    <citation type="submission" date="2024-09" db="EMBL/GenBank/DDBJ databases">
        <authorList>
            <person name="Sun Q."/>
            <person name="Mori K."/>
        </authorList>
    </citation>
    <scope>NUCLEOTIDE SEQUENCE [LARGE SCALE GENOMIC DNA]</scope>
    <source>
        <strain evidence="3 4">CECT 8622</strain>
    </source>
</reference>
<evidence type="ECO:0000313" key="3">
    <source>
        <dbReference type="EMBL" id="MFB9058206.1"/>
    </source>
</evidence>
<protein>
    <submittedName>
        <fullName evidence="3">Sensor histidine kinase</fullName>
        <ecNumber evidence="3">2.7.13.3</ecNumber>
    </submittedName>
</protein>
<dbReference type="EMBL" id="JBHMFC010000105">
    <property type="protein sequence ID" value="MFB9058206.1"/>
    <property type="molecule type" value="Genomic_DNA"/>
</dbReference>
<dbReference type="EC" id="2.7.13.3" evidence="3"/>
<name>A0ABV5FFG2_9FLAO</name>